<dbReference type="RefSeq" id="WP_029446255.1">
    <property type="nucleotide sequence ID" value="NZ_CP009976.1"/>
</dbReference>
<dbReference type="EMBL" id="CP009976">
    <property type="protein sequence ID" value="AIZ42459.1"/>
    <property type="molecule type" value="Genomic_DNA"/>
</dbReference>
<dbReference type="AlphaFoldDB" id="A0AAU8RGE4"/>
<protein>
    <recommendedName>
        <fullName evidence="3">HNH endonuclease 5 domain-containing protein</fullName>
    </recommendedName>
</protein>
<dbReference type="KEGG" id="cbat:M666_13265"/>
<gene>
    <name evidence="1" type="ORF">M666_13265</name>
</gene>
<evidence type="ECO:0000313" key="1">
    <source>
        <dbReference type="EMBL" id="AIZ42459.1"/>
    </source>
</evidence>
<sequence>MRQIKTFSDSRLDTQCAYCGKSPDTRDHVPSKILLEKPYPENIPVVPCCLDCNNGFSLDEEYFACLIECLISGTTDLDKLSRESIVKILKRKTKLKARLDNAFINENGKSQFKIEPERIENVILKLAYGHVKFENSDRKHEKPEHLGFVPIDTLTKKELNSFFAVTELQKAPEIGSRAMQNMYITQEGIPVDNWIIVQDGIYQYSVTPTIGNVKVRILIWNYLACEVVW</sequence>
<dbReference type="Proteomes" id="UP000030786">
    <property type="component" value="Chromosome"/>
</dbReference>
<accession>A0AAU8RGE4</accession>
<evidence type="ECO:0000313" key="2">
    <source>
        <dbReference type="Proteomes" id="UP000030786"/>
    </source>
</evidence>
<evidence type="ECO:0008006" key="3">
    <source>
        <dbReference type="Google" id="ProtNLM"/>
    </source>
</evidence>
<dbReference type="GeneID" id="78061704"/>
<proteinExistence type="predicted"/>
<name>A0AAU8RGE4_9FLAO</name>
<reference evidence="1 2" key="1">
    <citation type="journal article" date="2014" name="Environ. Microbiol.">
        <title>Contrasting genomic patterns and infection strategies of two co-existing Bacteroidetes podovirus genera.</title>
        <authorList>
            <person name="Holmfeldt K."/>
            <person name="Howard-Varona C."/>
            <person name="Solonenko N."/>
            <person name="Sullivan M.B."/>
        </authorList>
    </citation>
    <scope>NUCLEOTIDE SEQUENCE [LARGE SCALE GENOMIC DNA]</scope>
    <source>
        <strain evidence="1 2">18</strain>
    </source>
</reference>
<organism evidence="1 2">
    <name type="scientific">Cellulophaga baltica 18</name>
    <dbReference type="NCBI Taxonomy" id="1348584"/>
    <lineage>
        <taxon>Bacteria</taxon>
        <taxon>Pseudomonadati</taxon>
        <taxon>Bacteroidota</taxon>
        <taxon>Flavobacteriia</taxon>
        <taxon>Flavobacteriales</taxon>
        <taxon>Flavobacteriaceae</taxon>
        <taxon>Cellulophaga</taxon>
    </lineage>
</organism>